<proteinExistence type="predicted"/>
<feature type="compositionally biased region" description="Low complexity" evidence="1">
    <location>
        <begin position="540"/>
        <end position="552"/>
    </location>
</feature>
<organism evidence="2 3">
    <name type="scientific">Saitozyma podzolica</name>
    <dbReference type="NCBI Taxonomy" id="1890683"/>
    <lineage>
        <taxon>Eukaryota</taxon>
        <taxon>Fungi</taxon>
        <taxon>Dikarya</taxon>
        <taxon>Basidiomycota</taxon>
        <taxon>Agaricomycotina</taxon>
        <taxon>Tremellomycetes</taxon>
        <taxon>Tremellales</taxon>
        <taxon>Trimorphomycetaceae</taxon>
        <taxon>Saitozyma</taxon>
    </lineage>
</organism>
<feature type="compositionally biased region" description="Basic and acidic residues" evidence="1">
    <location>
        <begin position="212"/>
        <end position="224"/>
    </location>
</feature>
<feature type="region of interest" description="Disordered" evidence="1">
    <location>
        <begin position="1"/>
        <end position="94"/>
    </location>
</feature>
<gene>
    <name evidence="2" type="ORF">EHS25_009693</name>
</gene>
<keyword evidence="3" id="KW-1185">Reference proteome</keyword>
<sequence length="944" mass="101700">MASSPSISTSCGLDQHSHLPSSEASPAASSSTSNVSFHSDLSDSDDEDGVFFGAHDPTESEMVARLSAASPIALGIQGERRQSTGGNRLRKRDSREFLRRKTLLLPSVGNLELAKAGKEPEKLWHGGFYERREGEGSDERSDNASSHDIAVSTPSKRPSHLDQSHSELTLDFAAFRLTEASPPPPRSSPQFDDSTEVDSDEEHSDGGSEIGTSDKENVEVHFSPEPEEESEHDQKLGPAITVGFDRREDEDDVIEELDMGGLKLSDLSDPDMMYEEVGPKEDSLEYGVASDNDDMASLPTTVETFAEVLPVTDKTDISSSIGSEPEISDVFVVPPSTHPIDFTGDLDSPLPVARAGPVVIPDLSHYLGRSIRAETGTPSRALPASPSTGTPSRRDKPVDIALTEEPTESKGFGTPHRVIANGKSSESNDSATALKDRLKRVGPKPTPKRSLDGETSGTQTCLNNARPAPPVASKLAKPRSVPKFKAPTRVEMPAPVLNPLKRPLSAMQPAIARSMVTAASAPTQRSTLGLGLPSRPVPLGGSSTSGGFSVGFPETSMRPGPSRSPARLVLVHRPDVRGTPVRSGFLNLGTPSRLGTPKQSSFKPLAIGTLFNHPPIPASTTKPAYRQAVIEEPTVRSDGPANAADGSAEGGDSGQRGSSEDVEDVSFVLPPADSSDRGSSPQEAELAQRTSDDAVTRRSGETSSPKKHLDTRNERPKRAARPPKPQQPAGHARGRAPPNASIVPGISEKELKAITDLNTAKNEVRQFAMDRQIVRVPGPRPPSPDSKLRTSIDREDDERRNSRDGRAKRRAGEEEPVERPVVERIIRKQGPGEDQDYETPARPLKKQKTANDDDERFVRWDRALVVIRDDGRRISPSPSGDPPNGNKSCMKDHQLNLDHHGNVIEGSRPPLKIKLPKITITAVFYEGEDPTPPVQPSQGTRSKK</sequence>
<dbReference type="STRING" id="1890683.A0A427YJW9"/>
<feature type="compositionally biased region" description="Polar residues" evidence="1">
    <location>
        <begin position="422"/>
        <end position="431"/>
    </location>
</feature>
<dbReference type="OrthoDB" id="2148418at2759"/>
<dbReference type="EMBL" id="RSCD01000008">
    <property type="protein sequence ID" value="RSH91394.1"/>
    <property type="molecule type" value="Genomic_DNA"/>
</dbReference>
<dbReference type="AlphaFoldDB" id="A0A427YJW9"/>
<feature type="compositionally biased region" description="Basic and acidic residues" evidence="1">
    <location>
        <begin position="707"/>
        <end position="717"/>
    </location>
</feature>
<feature type="region of interest" description="Disordered" evidence="1">
    <location>
        <begin position="523"/>
        <end position="747"/>
    </location>
</feature>
<reference evidence="2 3" key="1">
    <citation type="submission" date="2018-11" db="EMBL/GenBank/DDBJ databases">
        <title>Genome sequence of Saitozyma podzolica DSM 27192.</title>
        <authorList>
            <person name="Aliyu H."/>
            <person name="Gorte O."/>
            <person name="Ochsenreither K."/>
        </authorList>
    </citation>
    <scope>NUCLEOTIDE SEQUENCE [LARGE SCALE GENOMIC DNA]</scope>
    <source>
        <strain evidence="2 3">DSM 27192</strain>
    </source>
</reference>
<feature type="region of interest" description="Disordered" evidence="1">
    <location>
        <begin position="371"/>
        <end position="487"/>
    </location>
</feature>
<accession>A0A427YJW9</accession>
<feature type="compositionally biased region" description="Basic and acidic residues" evidence="1">
    <location>
        <begin position="690"/>
        <end position="700"/>
    </location>
</feature>
<feature type="region of interest" description="Disordered" evidence="1">
    <location>
        <begin position="766"/>
        <end position="855"/>
    </location>
</feature>
<evidence type="ECO:0000256" key="1">
    <source>
        <dbReference type="SAM" id="MobiDB-lite"/>
    </source>
</evidence>
<dbReference type="Proteomes" id="UP000279259">
    <property type="component" value="Unassembled WGS sequence"/>
</dbReference>
<feature type="compositionally biased region" description="Polar residues" evidence="1">
    <location>
        <begin position="1"/>
        <end position="12"/>
    </location>
</feature>
<feature type="region of interest" description="Disordered" evidence="1">
    <location>
        <begin position="924"/>
        <end position="944"/>
    </location>
</feature>
<feature type="compositionally biased region" description="Polar residues" evidence="1">
    <location>
        <begin position="453"/>
        <end position="463"/>
    </location>
</feature>
<feature type="region of interest" description="Disordered" evidence="1">
    <location>
        <begin position="112"/>
        <end position="250"/>
    </location>
</feature>
<protein>
    <submittedName>
        <fullName evidence="2">Uncharacterized protein</fullName>
    </submittedName>
</protein>
<feature type="region of interest" description="Disordered" evidence="1">
    <location>
        <begin position="869"/>
        <end position="909"/>
    </location>
</feature>
<feature type="compositionally biased region" description="Acidic residues" evidence="1">
    <location>
        <begin position="193"/>
        <end position="203"/>
    </location>
</feature>
<feature type="compositionally biased region" description="Low complexity" evidence="1">
    <location>
        <begin position="875"/>
        <end position="888"/>
    </location>
</feature>
<feature type="compositionally biased region" description="Basic and acidic residues" evidence="1">
    <location>
        <begin position="889"/>
        <end position="902"/>
    </location>
</feature>
<feature type="compositionally biased region" description="Low complexity" evidence="1">
    <location>
        <begin position="18"/>
        <end position="39"/>
    </location>
</feature>
<name>A0A427YJW9_9TREE</name>
<feature type="compositionally biased region" description="Basic and acidic residues" evidence="1">
    <location>
        <begin position="786"/>
        <end position="826"/>
    </location>
</feature>
<feature type="compositionally biased region" description="Basic and acidic residues" evidence="1">
    <location>
        <begin position="115"/>
        <end position="142"/>
    </location>
</feature>
<comment type="caution">
    <text evidence="2">The sequence shown here is derived from an EMBL/GenBank/DDBJ whole genome shotgun (WGS) entry which is preliminary data.</text>
</comment>
<evidence type="ECO:0000313" key="2">
    <source>
        <dbReference type="EMBL" id="RSH91394.1"/>
    </source>
</evidence>
<evidence type="ECO:0000313" key="3">
    <source>
        <dbReference type="Proteomes" id="UP000279259"/>
    </source>
</evidence>